<evidence type="ECO:0000313" key="2">
    <source>
        <dbReference type="Proteomes" id="UP000053424"/>
    </source>
</evidence>
<dbReference type="EMBL" id="KN831792">
    <property type="protein sequence ID" value="KIM38126.1"/>
    <property type="molecule type" value="Genomic_DNA"/>
</dbReference>
<reference evidence="2" key="2">
    <citation type="submission" date="2015-01" db="EMBL/GenBank/DDBJ databases">
        <title>Evolutionary Origins and Diversification of the Mycorrhizal Mutualists.</title>
        <authorList>
            <consortium name="DOE Joint Genome Institute"/>
            <consortium name="Mycorrhizal Genomics Consortium"/>
            <person name="Kohler A."/>
            <person name="Kuo A."/>
            <person name="Nagy L.G."/>
            <person name="Floudas D."/>
            <person name="Copeland A."/>
            <person name="Barry K.W."/>
            <person name="Cichocki N."/>
            <person name="Veneault-Fourrey C."/>
            <person name="LaButti K."/>
            <person name="Lindquist E.A."/>
            <person name="Lipzen A."/>
            <person name="Lundell T."/>
            <person name="Morin E."/>
            <person name="Murat C."/>
            <person name="Riley R."/>
            <person name="Ohm R."/>
            <person name="Sun H."/>
            <person name="Tunlid A."/>
            <person name="Henrissat B."/>
            <person name="Grigoriev I.V."/>
            <person name="Hibbett D.S."/>
            <person name="Martin F."/>
        </authorList>
    </citation>
    <scope>NUCLEOTIDE SEQUENCE [LARGE SCALE GENOMIC DNA]</scope>
    <source>
        <strain evidence="2">h7</strain>
    </source>
</reference>
<dbReference type="InterPro" id="IPR032675">
    <property type="entry name" value="LRR_dom_sf"/>
</dbReference>
<evidence type="ECO:0000313" key="1">
    <source>
        <dbReference type="EMBL" id="KIM38126.1"/>
    </source>
</evidence>
<evidence type="ECO:0008006" key="3">
    <source>
        <dbReference type="Google" id="ProtNLM"/>
    </source>
</evidence>
<dbReference type="AlphaFoldDB" id="A0A0C3C3I6"/>
<accession>A0A0C3C3I6</accession>
<organism evidence="1 2">
    <name type="scientific">Hebeloma cylindrosporum</name>
    <dbReference type="NCBI Taxonomy" id="76867"/>
    <lineage>
        <taxon>Eukaryota</taxon>
        <taxon>Fungi</taxon>
        <taxon>Dikarya</taxon>
        <taxon>Basidiomycota</taxon>
        <taxon>Agaricomycotina</taxon>
        <taxon>Agaricomycetes</taxon>
        <taxon>Agaricomycetidae</taxon>
        <taxon>Agaricales</taxon>
        <taxon>Agaricineae</taxon>
        <taxon>Hymenogastraceae</taxon>
        <taxon>Hebeloma</taxon>
    </lineage>
</organism>
<proteinExistence type="predicted"/>
<sequence length="514" mass="58950">MGFCNRCKLEASDIHWKVRSCIKRDGGPCLLCQEDMELERKIQELQDRRRNLHTRMNASHDPFILTFPPEISSHILLLSMQEWDYDPFHGLTYWLHDQIPQRLPTPFLLSSICRGWRQLARSTPRLWTTLSFNLAKPTKVPLFEAVRDWLVLSGGLSLNIWICGYKGENPVSQEMYGPVIDALNQHSGRWQKLFLFMPAPFLRHFHGSSAPSILYDLYVNNCPVREVDGSLPTFRMNFKPSPTNLTICNIRLSVNDIGWDNLTSLSMEGMAFNECIMAIRHAPLLESCTMEEIASDQGDLSIPGTKLRHLRLRTLDLRFVREDLFIDLLHLMECPTLEVFKSESRLSHVMVDSLLSFLNHSVSRLKALELLAQDQDGLDVEGLKNFLNAVPCLQRLSLEWTMYDAVDPDDLLQELSSSPPILAVGTPGFLPHLQPLTLSLCHISKWEYIPRIYTWPHRKLLSIEISAYETAIDDDTHIKISQLIDQGANIRILADGKDYFSYSRAHGDKRLLEA</sequence>
<dbReference type="STRING" id="686832.A0A0C3C3I6"/>
<dbReference type="HOGENOM" id="CLU_018544_14_1_1"/>
<dbReference type="SUPFAM" id="SSF52047">
    <property type="entry name" value="RNI-like"/>
    <property type="match status" value="1"/>
</dbReference>
<dbReference type="Gene3D" id="3.80.10.10">
    <property type="entry name" value="Ribonuclease Inhibitor"/>
    <property type="match status" value="1"/>
</dbReference>
<reference evidence="1 2" key="1">
    <citation type="submission" date="2014-04" db="EMBL/GenBank/DDBJ databases">
        <authorList>
            <consortium name="DOE Joint Genome Institute"/>
            <person name="Kuo A."/>
            <person name="Gay G."/>
            <person name="Dore J."/>
            <person name="Kohler A."/>
            <person name="Nagy L.G."/>
            <person name="Floudas D."/>
            <person name="Copeland A."/>
            <person name="Barry K.W."/>
            <person name="Cichocki N."/>
            <person name="Veneault-Fourrey C."/>
            <person name="LaButti K."/>
            <person name="Lindquist E.A."/>
            <person name="Lipzen A."/>
            <person name="Lundell T."/>
            <person name="Morin E."/>
            <person name="Murat C."/>
            <person name="Sun H."/>
            <person name="Tunlid A."/>
            <person name="Henrissat B."/>
            <person name="Grigoriev I.V."/>
            <person name="Hibbett D.S."/>
            <person name="Martin F."/>
            <person name="Nordberg H.P."/>
            <person name="Cantor M.N."/>
            <person name="Hua S.X."/>
        </authorList>
    </citation>
    <scope>NUCLEOTIDE SEQUENCE [LARGE SCALE GENOMIC DNA]</scope>
    <source>
        <strain evidence="2">h7</strain>
    </source>
</reference>
<keyword evidence="2" id="KW-1185">Reference proteome</keyword>
<dbReference type="Proteomes" id="UP000053424">
    <property type="component" value="Unassembled WGS sequence"/>
</dbReference>
<dbReference type="OrthoDB" id="2269034at2759"/>
<gene>
    <name evidence="1" type="ORF">M413DRAFT_246653</name>
</gene>
<name>A0A0C3C3I6_HEBCY</name>
<protein>
    <recommendedName>
        <fullName evidence="3">F-box domain-containing protein</fullName>
    </recommendedName>
</protein>